<gene>
    <name evidence="2" type="ORF">HNP71_000968</name>
</gene>
<dbReference type="SUPFAM" id="SSF51294">
    <property type="entry name" value="Hedgehog/intein (Hint) domain"/>
    <property type="match status" value="1"/>
</dbReference>
<dbReference type="Proteomes" id="UP000553706">
    <property type="component" value="Unassembled WGS sequence"/>
</dbReference>
<dbReference type="InterPro" id="IPR036844">
    <property type="entry name" value="Hint_dom_sf"/>
</dbReference>
<organism evidence="2 3">
    <name type="scientific">Acidocella aromatica</name>
    <dbReference type="NCBI Taxonomy" id="1303579"/>
    <lineage>
        <taxon>Bacteria</taxon>
        <taxon>Pseudomonadati</taxon>
        <taxon>Pseudomonadota</taxon>
        <taxon>Alphaproteobacteria</taxon>
        <taxon>Acetobacterales</taxon>
        <taxon>Acidocellaceae</taxon>
        <taxon>Acidocella</taxon>
    </lineage>
</organism>
<reference evidence="2 3" key="1">
    <citation type="submission" date="2020-08" db="EMBL/GenBank/DDBJ databases">
        <title>Genomic Encyclopedia of Type Strains, Phase IV (KMG-IV): sequencing the most valuable type-strain genomes for metagenomic binning, comparative biology and taxonomic classification.</title>
        <authorList>
            <person name="Goeker M."/>
        </authorList>
    </citation>
    <scope>NUCLEOTIDE SEQUENCE [LARGE SCALE GENOMIC DNA]</scope>
    <source>
        <strain evidence="2 3">DSM 27026</strain>
    </source>
</reference>
<keyword evidence="3" id="KW-1185">Reference proteome</keyword>
<name>A0A840VCY7_9PROT</name>
<evidence type="ECO:0000259" key="1">
    <source>
        <dbReference type="Pfam" id="PF13403"/>
    </source>
</evidence>
<evidence type="ECO:0000313" key="3">
    <source>
        <dbReference type="Proteomes" id="UP000553706"/>
    </source>
</evidence>
<comment type="caution">
    <text evidence="2">The sequence shown here is derived from an EMBL/GenBank/DDBJ whole genome shotgun (WGS) entry which is preliminary data.</text>
</comment>
<dbReference type="InterPro" id="IPR028992">
    <property type="entry name" value="Hedgehog/Intein_dom"/>
</dbReference>
<evidence type="ECO:0000313" key="2">
    <source>
        <dbReference type="EMBL" id="MBB5372717.1"/>
    </source>
</evidence>
<sequence>MTTFNGTYTSEVTLSAGTANATLGTTGVINAYGPAGVGTININGTLTPEILSAALFAPASITANITNLGTIESHGTNASNWFDAGIVLGAPGTVINAGLIESAAGIFVGGGQGSTGAMVMNTGAVEGTVSVGIILTGAGTVLNAGSISGVMGAVLEQGTNASYLGNDVTGVITTSVGGAQAGYAVQMDGGGTLMNAGMIAGYSGGAELRARNTVTVFNAGTIASTGTASGSGAALSVGEDTIANAGAIIVNNAGGVISGQYGIEIYQRGTSASPGTMVNTIGNAGLVQGTRGAAIADWSGTAVLGNSGTILSTGSIGVDLQNGGTVFDSGVIQGATTALYMGGGGSDRLVLGAGASFGGSIAVNAAANATLELASSSSAGTFDMGGTVTGFDNIVFDTASTWTLEGNLAELGGGEMISGFSGADTLVLEGFTATSDQLIQLGGTDTYALDLSNGSSTVQLDLVGSFTANEITFSAVGAGTEIHLCYLRGTNILTPEGERLVESLRAGDEVLTRYAGPQRIKWIGRQDYAGRFIAANPEKIPVRILAGALGEGLPVRDLSLSPGHAVLLEETLVLAQSLVNGVTVLQDEAPELVAYYAIELETHDCVIAEGVQAESFADGPGLRNQFHNLAEFHALFPGYVEPDEIALCAPRPERGPALDAVLRSVVARAAARAAPGVLRGFVDLVEEDGLVEGWAQDMANPELPVLLEIRHGDEVLGTVLACDLREDLAAAGIGKGRAMFSFRVPGGLAGEARQTISVHRASDGAIVPLSGDCRARIGLEETRAA</sequence>
<proteinExistence type="predicted"/>
<dbReference type="EMBL" id="JACHFJ010000003">
    <property type="protein sequence ID" value="MBB5372717.1"/>
    <property type="molecule type" value="Genomic_DNA"/>
</dbReference>
<feature type="domain" description="Hedgehog/Intein (Hint)" evidence="1">
    <location>
        <begin position="485"/>
        <end position="619"/>
    </location>
</feature>
<protein>
    <recommendedName>
        <fullName evidence="1">Hedgehog/Intein (Hint) domain-containing protein</fullName>
    </recommendedName>
</protein>
<dbReference type="AlphaFoldDB" id="A0A840VCY7"/>
<accession>A0A840VCY7</accession>
<dbReference type="RefSeq" id="WP_183265744.1">
    <property type="nucleotide sequence ID" value="NZ_JACHFJ010000003.1"/>
</dbReference>
<dbReference type="Pfam" id="PF13403">
    <property type="entry name" value="Hint_2"/>
    <property type="match status" value="1"/>
</dbReference>